<reference evidence="2 3" key="1">
    <citation type="journal article" date="2022" name="Int. J. Syst. Evol. Microbiol.">
        <title>Noviherbaspirillum aridicola sp. nov., isolated from an arid soil in Pakistan.</title>
        <authorList>
            <person name="Khan I.U."/>
            <person name="Saqib M."/>
            <person name="Amin A."/>
            <person name="Hussain F."/>
            <person name="Li L."/>
            <person name="Liu Y.H."/>
            <person name="Fang B.Z."/>
            <person name="Ahmed I."/>
            <person name="Li W.J."/>
        </authorList>
    </citation>
    <scope>NUCLEOTIDE SEQUENCE [LARGE SCALE GENOMIC DNA]</scope>
    <source>
        <strain evidence="2 3">NCCP-691</strain>
    </source>
</reference>
<dbReference type="PANTHER" id="PTHR12526:SF638">
    <property type="entry name" value="SPORE COAT PROTEIN SA"/>
    <property type="match status" value="1"/>
</dbReference>
<dbReference type="Pfam" id="PF13579">
    <property type="entry name" value="Glyco_trans_4_4"/>
    <property type="match status" value="1"/>
</dbReference>
<dbReference type="Gene3D" id="3.40.50.2000">
    <property type="entry name" value="Glycogen Phosphorylase B"/>
    <property type="match status" value="2"/>
</dbReference>
<dbReference type="InterPro" id="IPR028098">
    <property type="entry name" value="Glyco_trans_4-like_N"/>
</dbReference>
<feature type="domain" description="Glycosyltransferase subfamily 4-like N-terminal" evidence="1">
    <location>
        <begin position="28"/>
        <end position="187"/>
    </location>
</feature>
<keyword evidence="3" id="KW-1185">Reference proteome</keyword>
<dbReference type="Pfam" id="PF13692">
    <property type="entry name" value="Glyco_trans_1_4"/>
    <property type="match status" value="1"/>
</dbReference>
<dbReference type="EMBL" id="BPMK01000006">
    <property type="protein sequence ID" value="GIZ51612.1"/>
    <property type="molecule type" value="Genomic_DNA"/>
</dbReference>
<proteinExistence type="predicted"/>
<comment type="caution">
    <text evidence="2">The sequence shown here is derived from an EMBL/GenBank/DDBJ whole genome shotgun (WGS) entry which is preliminary data.</text>
</comment>
<dbReference type="PANTHER" id="PTHR12526">
    <property type="entry name" value="GLYCOSYLTRANSFERASE"/>
    <property type="match status" value="1"/>
</dbReference>
<name>A0ABQ4Q345_9BURK</name>
<gene>
    <name evidence="2" type="ORF">NCCP691_16260</name>
</gene>
<evidence type="ECO:0000313" key="3">
    <source>
        <dbReference type="Proteomes" id="UP000887222"/>
    </source>
</evidence>
<dbReference type="SUPFAM" id="SSF53756">
    <property type="entry name" value="UDP-Glycosyltransferase/glycogen phosphorylase"/>
    <property type="match status" value="1"/>
</dbReference>
<sequence>MRSLNPTPARPGFFVLASFPLSFVGFRHRLLRALKDNGGELLLAAPGLSQDATVRSRLSPLGCRFADLPMWRTGTSPLQDMVTLLSLTRLLRRERPVHFLGYTAKPVIYGLLAARMAGVPKRTALITGLGYLFGDDGQRGGSFARACGILLYRIALAQATSVIFQNRDDRDLFVRRRLVDPAKAGVVNGSGVPLDEFPPQPMPPLDGGCHFLLIARLLEDKGIREYAEAARLLRGRYPGAVFHLVGWHDAHPRAVPPETLQRWIDEGLIVWHGRLEDVRPCLAACHVYVLPSYREGTPRTVLEAMATGRPTVTTDAPGCRQTVVPGETGLLVPVRDAAALANALEFFLMRPERIPQMGARARQHVERHYDVDLVNRQMMRLMGVAADEVPEASPYPAEGA</sequence>
<dbReference type="GO" id="GO:0016740">
    <property type="term" value="F:transferase activity"/>
    <property type="evidence" value="ECO:0007669"/>
    <property type="project" value="UniProtKB-KW"/>
</dbReference>
<evidence type="ECO:0000313" key="2">
    <source>
        <dbReference type="EMBL" id="GIZ51612.1"/>
    </source>
</evidence>
<keyword evidence="2" id="KW-0808">Transferase</keyword>
<dbReference type="CDD" id="cd03808">
    <property type="entry name" value="GT4_CapM-like"/>
    <property type="match status" value="1"/>
</dbReference>
<protein>
    <submittedName>
        <fullName evidence="2">Glycosyl transferase</fullName>
    </submittedName>
</protein>
<dbReference type="RefSeq" id="WP_220807776.1">
    <property type="nucleotide sequence ID" value="NZ_BPMK01000006.1"/>
</dbReference>
<organism evidence="2 3">
    <name type="scientific">Noviherbaspirillum aridicola</name>
    <dbReference type="NCBI Taxonomy" id="2849687"/>
    <lineage>
        <taxon>Bacteria</taxon>
        <taxon>Pseudomonadati</taxon>
        <taxon>Pseudomonadota</taxon>
        <taxon>Betaproteobacteria</taxon>
        <taxon>Burkholderiales</taxon>
        <taxon>Oxalobacteraceae</taxon>
        <taxon>Noviherbaspirillum</taxon>
    </lineage>
</organism>
<dbReference type="Proteomes" id="UP000887222">
    <property type="component" value="Unassembled WGS sequence"/>
</dbReference>
<accession>A0ABQ4Q345</accession>
<evidence type="ECO:0000259" key="1">
    <source>
        <dbReference type="Pfam" id="PF13579"/>
    </source>
</evidence>